<organism evidence="1 2">
    <name type="scientific">Taxus chinensis</name>
    <name type="common">Chinese yew</name>
    <name type="synonym">Taxus wallichiana var. chinensis</name>
    <dbReference type="NCBI Taxonomy" id="29808"/>
    <lineage>
        <taxon>Eukaryota</taxon>
        <taxon>Viridiplantae</taxon>
        <taxon>Streptophyta</taxon>
        <taxon>Embryophyta</taxon>
        <taxon>Tracheophyta</taxon>
        <taxon>Spermatophyta</taxon>
        <taxon>Pinopsida</taxon>
        <taxon>Pinidae</taxon>
        <taxon>Conifers II</taxon>
        <taxon>Cupressales</taxon>
        <taxon>Taxaceae</taxon>
        <taxon>Taxus</taxon>
    </lineage>
</organism>
<dbReference type="AlphaFoldDB" id="A0AA38FVP5"/>
<comment type="caution">
    <text evidence="1">The sequence shown here is derived from an EMBL/GenBank/DDBJ whole genome shotgun (WGS) entry which is preliminary data.</text>
</comment>
<protein>
    <submittedName>
        <fullName evidence="1">Uncharacterized protein</fullName>
    </submittedName>
</protein>
<evidence type="ECO:0000313" key="2">
    <source>
        <dbReference type="Proteomes" id="UP000824469"/>
    </source>
</evidence>
<proteinExistence type="predicted"/>
<keyword evidence="2" id="KW-1185">Reference proteome</keyword>
<gene>
    <name evidence="1" type="ORF">KI387_037524</name>
</gene>
<reference evidence="1 2" key="1">
    <citation type="journal article" date="2021" name="Nat. Plants">
        <title>The Taxus genome provides insights into paclitaxel biosynthesis.</title>
        <authorList>
            <person name="Xiong X."/>
            <person name="Gou J."/>
            <person name="Liao Q."/>
            <person name="Li Y."/>
            <person name="Zhou Q."/>
            <person name="Bi G."/>
            <person name="Li C."/>
            <person name="Du R."/>
            <person name="Wang X."/>
            <person name="Sun T."/>
            <person name="Guo L."/>
            <person name="Liang H."/>
            <person name="Lu P."/>
            <person name="Wu Y."/>
            <person name="Zhang Z."/>
            <person name="Ro D.K."/>
            <person name="Shang Y."/>
            <person name="Huang S."/>
            <person name="Yan J."/>
        </authorList>
    </citation>
    <scope>NUCLEOTIDE SEQUENCE [LARGE SCALE GENOMIC DNA]</scope>
    <source>
        <strain evidence="1">Ta-2019</strain>
    </source>
</reference>
<dbReference type="Proteomes" id="UP000824469">
    <property type="component" value="Unassembled WGS sequence"/>
</dbReference>
<dbReference type="EMBL" id="JAHRHJ020000007">
    <property type="protein sequence ID" value="KAH9309613.1"/>
    <property type="molecule type" value="Genomic_DNA"/>
</dbReference>
<accession>A0AA38FVP5</accession>
<feature type="non-terminal residue" evidence="1">
    <location>
        <position position="1"/>
    </location>
</feature>
<sequence length="127" mass="14247">MAETQLQKKRIVCASRPQDCLVIGECGKVRLEKQDLHPNDSQAWYKISCCGDQCLFQNAKQTDKYLNRDQLQVIAGDAMSWMLSGLIPIPSHIHPANEQLLSIDLEEVKCASTPVVLRPTEAEKPTQ</sequence>
<name>A0AA38FVP5_TAXCH</name>
<evidence type="ECO:0000313" key="1">
    <source>
        <dbReference type="EMBL" id="KAH9309613.1"/>
    </source>
</evidence>